<name>A0A815ACW6_ADIRI</name>
<dbReference type="Gene3D" id="2.60.120.260">
    <property type="entry name" value="Galactose-binding domain-like"/>
    <property type="match status" value="1"/>
</dbReference>
<reference evidence="1" key="1">
    <citation type="submission" date="2021-02" db="EMBL/GenBank/DDBJ databases">
        <authorList>
            <person name="Nowell W R."/>
        </authorList>
    </citation>
    <scope>NUCLEOTIDE SEQUENCE</scope>
</reference>
<gene>
    <name evidence="1" type="ORF">EDS130_LOCUS28081</name>
    <name evidence="2" type="ORF">XAT740_LOCUS51083</name>
</gene>
<evidence type="ECO:0000313" key="2">
    <source>
        <dbReference type="EMBL" id="CAF1627308.1"/>
    </source>
</evidence>
<comment type="caution">
    <text evidence="1">The sequence shown here is derived from an EMBL/GenBank/DDBJ whole genome shotgun (WGS) entry which is preliminary data.</text>
</comment>
<dbReference type="Proteomes" id="UP000663852">
    <property type="component" value="Unassembled WGS sequence"/>
</dbReference>
<proteinExistence type="predicted"/>
<dbReference type="AlphaFoldDB" id="A0A815ACW6"/>
<dbReference type="EMBL" id="CAJNOJ010000181">
    <property type="protein sequence ID" value="CAF1252983.1"/>
    <property type="molecule type" value="Genomic_DNA"/>
</dbReference>
<evidence type="ECO:0000313" key="4">
    <source>
        <dbReference type="Proteomes" id="UP000663852"/>
    </source>
</evidence>
<accession>A0A815ACW6</accession>
<evidence type="ECO:0000313" key="1">
    <source>
        <dbReference type="EMBL" id="CAF1252983.1"/>
    </source>
</evidence>
<organism evidence="1 4">
    <name type="scientific">Adineta ricciae</name>
    <name type="common">Rotifer</name>
    <dbReference type="NCBI Taxonomy" id="249248"/>
    <lineage>
        <taxon>Eukaryota</taxon>
        <taxon>Metazoa</taxon>
        <taxon>Spiralia</taxon>
        <taxon>Gnathifera</taxon>
        <taxon>Rotifera</taxon>
        <taxon>Eurotatoria</taxon>
        <taxon>Bdelloidea</taxon>
        <taxon>Adinetida</taxon>
        <taxon>Adinetidae</taxon>
        <taxon>Adineta</taxon>
    </lineage>
</organism>
<protein>
    <submittedName>
        <fullName evidence="1">Uncharacterized protein</fullName>
    </submittedName>
</protein>
<evidence type="ECO:0000313" key="3">
    <source>
        <dbReference type="Proteomes" id="UP000663828"/>
    </source>
</evidence>
<dbReference type="Proteomes" id="UP000663828">
    <property type="component" value="Unassembled WGS sequence"/>
</dbReference>
<sequence length="215" mass="24162">MFAEVCDRGLIKSSENISATVICYKKDHGSIFTCPSTVNQGTTLIEDVPTTSMARTESVIPLRTTQPRSTTVLFSITNPSSSNYPSYNNYTYTWVATETSATLSFFFRHDPGRWMLDDVSVSHGSTELINDGGFETGNLNAWNYSGSCSYHKGQAYKDPSYAKSGSYYYYDRCRSYGDTISQTFYTMIGETYIISFWLTNYDCCGHNETAYVTIV</sequence>
<dbReference type="OrthoDB" id="10053011at2759"/>
<keyword evidence="3" id="KW-1185">Reference proteome</keyword>
<dbReference type="EMBL" id="CAJNOR010008021">
    <property type="protein sequence ID" value="CAF1627308.1"/>
    <property type="molecule type" value="Genomic_DNA"/>
</dbReference>